<organism evidence="4 5">
    <name type="scientific">Gossypium anomalum</name>
    <dbReference type="NCBI Taxonomy" id="47600"/>
    <lineage>
        <taxon>Eukaryota</taxon>
        <taxon>Viridiplantae</taxon>
        <taxon>Streptophyta</taxon>
        <taxon>Embryophyta</taxon>
        <taxon>Tracheophyta</taxon>
        <taxon>Spermatophyta</taxon>
        <taxon>Magnoliopsida</taxon>
        <taxon>eudicotyledons</taxon>
        <taxon>Gunneridae</taxon>
        <taxon>Pentapetalae</taxon>
        <taxon>rosids</taxon>
        <taxon>malvids</taxon>
        <taxon>Malvales</taxon>
        <taxon>Malvaceae</taxon>
        <taxon>Malvoideae</taxon>
        <taxon>Gossypium</taxon>
    </lineage>
</organism>
<dbReference type="EC" id="5.2.1.8" evidence="1"/>
<evidence type="ECO:0000256" key="1">
    <source>
        <dbReference type="RuleBase" id="RU363019"/>
    </source>
</evidence>
<reference evidence="4 5" key="1">
    <citation type="journal article" date="2021" name="bioRxiv">
        <title>The Gossypium anomalum genome as a resource for cotton improvement and evolutionary analysis of hybrid incompatibility.</title>
        <authorList>
            <person name="Grover C.E."/>
            <person name="Yuan D."/>
            <person name="Arick M.A."/>
            <person name="Miller E.R."/>
            <person name="Hu G."/>
            <person name="Peterson D.G."/>
            <person name="Wendel J.F."/>
            <person name="Udall J.A."/>
        </authorList>
    </citation>
    <scope>NUCLEOTIDE SEQUENCE [LARGE SCALE GENOMIC DNA]</scope>
    <source>
        <strain evidence="4">JFW-Udall</strain>
        <tissue evidence="4">Leaf</tissue>
    </source>
</reference>
<keyword evidence="1" id="KW-0697">Rotamase</keyword>
<dbReference type="PROSITE" id="PS50072">
    <property type="entry name" value="CSA_PPIASE_2"/>
    <property type="match status" value="1"/>
</dbReference>
<dbReference type="CDD" id="cd00317">
    <property type="entry name" value="cyclophilin"/>
    <property type="match status" value="1"/>
</dbReference>
<gene>
    <name evidence="4" type="ORF">CXB51_006137</name>
</gene>
<comment type="function">
    <text evidence="1">PPIases accelerate the folding of proteins. It catalyzes the cis-trans isomerization of proline imidic peptide bonds in oligopeptides.</text>
</comment>
<evidence type="ECO:0000313" key="5">
    <source>
        <dbReference type="Proteomes" id="UP000701853"/>
    </source>
</evidence>
<dbReference type="PANTHER" id="PTHR47269">
    <property type="entry name" value="PEPTIDYL-PROLYL CIS-TRANS ISOMERASE CYP21-4"/>
    <property type="match status" value="1"/>
</dbReference>
<dbReference type="PANTHER" id="PTHR47269:SF1">
    <property type="entry name" value="PEPTIDYL-PROLYL CIS-TRANS ISOMERASE CYP21-4"/>
    <property type="match status" value="1"/>
</dbReference>
<accession>A0A8J5Z392</accession>
<dbReference type="PRINTS" id="PR00153">
    <property type="entry name" value="CSAPPISMRASE"/>
</dbReference>
<dbReference type="Proteomes" id="UP000701853">
    <property type="component" value="Chromosome 3"/>
</dbReference>
<protein>
    <recommendedName>
        <fullName evidence="1">Peptidyl-prolyl cis-trans isomerase</fullName>
        <shortName evidence="1">PPIase</shortName>
        <ecNumber evidence="1">5.2.1.8</ecNumber>
    </recommendedName>
</protein>
<dbReference type="EMBL" id="JAHUZN010000003">
    <property type="protein sequence ID" value="KAG8499559.1"/>
    <property type="molecule type" value="Genomic_DNA"/>
</dbReference>
<comment type="similarity">
    <text evidence="1">Belongs to the cyclophilin-type PPIase family.</text>
</comment>
<proteinExistence type="inferred from homology"/>
<evidence type="ECO:0000313" key="4">
    <source>
        <dbReference type="EMBL" id="KAG8499559.1"/>
    </source>
</evidence>
<feature type="transmembrane region" description="Helical" evidence="2">
    <location>
        <begin position="21"/>
        <end position="42"/>
    </location>
</feature>
<feature type="domain" description="PPIase cyclophilin-type" evidence="3">
    <location>
        <begin position="115"/>
        <end position="239"/>
    </location>
</feature>
<comment type="catalytic activity">
    <reaction evidence="1">
        <text>[protein]-peptidylproline (omega=180) = [protein]-peptidylproline (omega=0)</text>
        <dbReference type="Rhea" id="RHEA:16237"/>
        <dbReference type="Rhea" id="RHEA-COMP:10747"/>
        <dbReference type="Rhea" id="RHEA-COMP:10748"/>
        <dbReference type="ChEBI" id="CHEBI:83833"/>
        <dbReference type="ChEBI" id="CHEBI:83834"/>
        <dbReference type="EC" id="5.2.1.8"/>
    </reaction>
</comment>
<dbReference type="Gene3D" id="2.40.100.10">
    <property type="entry name" value="Cyclophilin-like"/>
    <property type="match status" value="1"/>
</dbReference>
<keyword evidence="5" id="KW-1185">Reference proteome</keyword>
<name>A0A8J5Z392_9ROSI</name>
<keyword evidence="1" id="KW-0413">Isomerase</keyword>
<keyword evidence="2" id="KW-0812">Transmembrane</keyword>
<dbReference type="GO" id="GO:0003755">
    <property type="term" value="F:peptidyl-prolyl cis-trans isomerase activity"/>
    <property type="evidence" value="ECO:0007669"/>
    <property type="project" value="UniProtKB-UniRule"/>
</dbReference>
<dbReference type="OrthoDB" id="271386at2759"/>
<evidence type="ECO:0000256" key="2">
    <source>
        <dbReference type="SAM" id="Phobius"/>
    </source>
</evidence>
<dbReference type="SUPFAM" id="SSF50891">
    <property type="entry name" value="Cyclophilin-like"/>
    <property type="match status" value="1"/>
</dbReference>
<dbReference type="InterPro" id="IPR029000">
    <property type="entry name" value="Cyclophilin-like_dom_sf"/>
</dbReference>
<sequence>MARIKPQALLIQSKKKKGSTRISVTTILFCSLIVLLISLSLITTYKHWSQRFAIFQPYLRLLLLCFPSSLISLKVNLFREWFPLLIAAGQGVKQELGCQILRMWMRLQIQRSMIFLDMLQKGHFKGMPFHHVIKNYVILGGHSQDSGGIEDWTSKRKFHRRLPTSPKHEAFMLGTTKIKEDSKAFQLFITTAPIPDSNDKLYMFGRVIKGVDVVQEIEEVDTDTHYRPKSPVGIINVILQQVI</sequence>
<dbReference type="AlphaFoldDB" id="A0A8J5Z392"/>
<dbReference type="InterPro" id="IPR002130">
    <property type="entry name" value="Cyclophilin-type_PPIase_dom"/>
</dbReference>
<evidence type="ECO:0000259" key="3">
    <source>
        <dbReference type="PROSITE" id="PS50072"/>
    </source>
</evidence>
<comment type="caution">
    <text evidence="4">The sequence shown here is derived from an EMBL/GenBank/DDBJ whole genome shotgun (WGS) entry which is preliminary data.</text>
</comment>
<keyword evidence="2" id="KW-1133">Transmembrane helix</keyword>
<dbReference type="Pfam" id="PF00160">
    <property type="entry name" value="Pro_isomerase"/>
    <property type="match status" value="1"/>
</dbReference>
<keyword evidence="2" id="KW-0472">Membrane</keyword>